<feature type="compositionally biased region" description="Low complexity" evidence="8">
    <location>
        <begin position="56"/>
        <end position="69"/>
    </location>
</feature>
<evidence type="ECO:0000256" key="1">
    <source>
        <dbReference type="ARBA" id="ARBA00004123"/>
    </source>
</evidence>
<dbReference type="Pfam" id="PF16879">
    <property type="entry name" value="Sin3a_C"/>
    <property type="match status" value="1"/>
</dbReference>
<dbReference type="InterPro" id="IPR031693">
    <property type="entry name" value="Sin3_C"/>
</dbReference>
<feature type="region of interest" description="Disordered" evidence="8">
    <location>
        <begin position="370"/>
        <end position="440"/>
    </location>
</feature>
<dbReference type="GO" id="GO:0003714">
    <property type="term" value="F:transcription corepressor activity"/>
    <property type="evidence" value="ECO:0007669"/>
    <property type="project" value="InterPro"/>
</dbReference>
<evidence type="ECO:0000256" key="3">
    <source>
        <dbReference type="ARBA" id="ARBA00022737"/>
    </source>
</evidence>
<sequence length="1307" mass="145283">MDADTSYPSQLPPVSAVVGEQHSHPAVNADHTIPSGPLDQSSVSTLNAASVNLHGSLSSRSQTPSRQQQAAFHPVAAPVPRTAASTAPQTPLMDAQPGPASSRARSPQQDDGYQSERPLNVTDALGYLDAVKQRFHDRPDVYNRFLDIMKDFKTQIIDTPGVIERVSHLFFAHPDLIHGFNTFLPVGYRIDAGSGGSILVTTPSGVTSLNAGQLPPSTEFPGVSRPRSSQHGHHPTALNAPPPAQPVYHPSVADTAMHGPAGLGPGAPSHSPYAHPTAVVDPNTRVLEPPSDPQFEFQKAIAYVSKIKTRFNNDPDTYKAFLELLQKHQDVKNIEVQEQISVLLQGAPDLQAEFRESFVDGRSGSFLGSAANSALGSNPHDWMNPNKRKDPSSGMAVPPAKRKKKVQEKEPLPSSKPPSSVRPKKPKPHPRIEQADDYMYDNGNGITAVGGGSGYMGMGASTPEDQVFFEKVKKTLDNRETYDEFLKLLNLFTQDIIDMRTLIDKSATFLGEGSELHLQLRRLLGWTERERLVREPDDTNTIPVANHAIYVPHEKDDLHHKCGPSYRRIPANEAHVACSGRDALCRSVLNDEWVSHPTWASEDNSGYQSHKKNVYEEALHKCEEERHEFDFHLEIMTKTISALENINMKIQQMTNEEKSTFKLKPGLGLPNKSIYQRIIKKVYGKDPGMEVIATLHDCPAIAVPIVLNRLRAKDDDWRRAQREWNKVWREVDARNFYKSLDHQGVTFKATDKKALTTKSLVAAIEAARDEQVSERAAMMDPSLARTRPAHQLAYELTDLAVMKDTTSLILAYLERLGAHYTAAERDKIERWLVSFVVTFFVLDKEDFENAVKGAATNAPTSSALGVTNMVPAENGALTMDVDPDETEAVASGRRTPKTKKGKSLKSGNVSRIPSAKATPIMQAAELPKEVKEDGPMPVDSVWIGTQPGQTDTATSNVRGAADPKKGPAANRKASFFGNTITYVILRIFQTLYSRLLLCKEITQQLSTTTGTHTANPIAIELGLIDGLGPGTMNLFVPNNEAELNPDGTPFNPTSRFYAHLLECCESLFAGDMDQNTFEENLRFMFGTKGYLMFTVDKVIAALIKQIHAAISDPQTEELISLLRTERRAEDPSTQQIITYRRNAEEIIGQDDNLFRINWDHSIMTIQLLGKTDPSTDDAETIAQRWRRYIESYVLTHPTEGIKEDVKNPFLRRTVMEAPLTETGCHADNGLEIRVCIRTYKLFFGPETEDYFWRYGDGARKQAMERLAEIDTKRKERFESWLESRRAKIDKSEKSDNGVKKTETAVEK</sequence>
<evidence type="ECO:0000259" key="9">
    <source>
        <dbReference type="SMART" id="SM00761"/>
    </source>
</evidence>
<dbReference type="SMART" id="SM00761">
    <property type="entry name" value="HDAC_interact"/>
    <property type="match status" value="1"/>
</dbReference>
<name>G4TQN4_SERID</name>
<feature type="region of interest" description="Disordered" evidence="8">
    <location>
        <begin position="945"/>
        <end position="969"/>
    </location>
</feature>
<dbReference type="PANTHER" id="PTHR12346:SF0">
    <property type="entry name" value="SIN3A, ISOFORM G"/>
    <property type="match status" value="1"/>
</dbReference>
<evidence type="ECO:0000256" key="6">
    <source>
        <dbReference type="ARBA" id="ARBA00023242"/>
    </source>
</evidence>
<dbReference type="FunFam" id="1.20.1160.11:FF:000001">
    <property type="entry name" value="Paired amphipathic helix protein Sin3"/>
    <property type="match status" value="1"/>
</dbReference>
<dbReference type="PROSITE" id="PS51477">
    <property type="entry name" value="PAH"/>
    <property type="match status" value="2"/>
</dbReference>
<keyword evidence="3" id="KW-0677">Repeat</keyword>
<dbReference type="InterPro" id="IPR039774">
    <property type="entry name" value="Sin3-like"/>
</dbReference>
<gene>
    <name evidence="10" type="ORF">PIIN_07586</name>
</gene>
<reference evidence="10 11" key="1">
    <citation type="journal article" date="2011" name="PLoS Pathog.">
        <title>Endophytic Life Strategies Decoded by Genome and Transcriptome Analyses of the Mutualistic Root Symbiont Piriformospora indica.</title>
        <authorList>
            <person name="Zuccaro A."/>
            <person name="Lahrmann U."/>
            <person name="Guldener U."/>
            <person name="Langen G."/>
            <person name="Pfiffi S."/>
            <person name="Biedenkopf D."/>
            <person name="Wong P."/>
            <person name="Samans B."/>
            <person name="Grimm C."/>
            <person name="Basiewicz M."/>
            <person name="Murat C."/>
            <person name="Martin F."/>
            <person name="Kogel K.H."/>
        </authorList>
    </citation>
    <scope>NUCLEOTIDE SEQUENCE [LARGE SCALE GENOMIC DNA]</scope>
    <source>
        <strain evidence="10 11">DSM 11827</strain>
    </source>
</reference>
<accession>G4TQN4</accession>
<dbReference type="STRING" id="1109443.G4TQN4"/>
<feature type="region of interest" description="Disordered" evidence="8">
    <location>
        <begin position="55"/>
        <end position="119"/>
    </location>
</feature>
<feature type="region of interest" description="Disordered" evidence="8">
    <location>
        <begin position="208"/>
        <end position="291"/>
    </location>
</feature>
<dbReference type="FunCoup" id="G4TQN4">
    <property type="interactions" value="638"/>
</dbReference>
<feature type="domain" description="Histone deacetylase interacting" evidence="9">
    <location>
        <begin position="558"/>
        <end position="660"/>
    </location>
</feature>
<evidence type="ECO:0000256" key="7">
    <source>
        <dbReference type="PROSITE-ProRule" id="PRU00810"/>
    </source>
</evidence>
<feature type="region of interest" description="Disordered" evidence="8">
    <location>
        <begin position="885"/>
        <end position="909"/>
    </location>
</feature>
<comment type="subcellular location">
    <subcellularLocation>
        <location evidence="1 7">Nucleus</location>
    </subcellularLocation>
</comment>
<evidence type="ECO:0000313" key="10">
    <source>
        <dbReference type="EMBL" id="CCA73633.1"/>
    </source>
</evidence>
<proteinExistence type="predicted"/>
<dbReference type="eggNOG" id="KOG4204">
    <property type="taxonomic scope" value="Eukaryota"/>
</dbReference>
<dbReference type="Gene3D" id="1.20.1160.11">
    <property type="entry name" value="Paired amphipathic helix"/>
    <property type="match status" value="3"/>
</dbReference>
<feature type="region of interest" description="Disordered" evidence="8">
    <location>
        <begin position="1280"/>
        <end position="1307"/>
    </location>
</feature>
<keyword evidence="6 7" id="KW-0539">Nucleus</keyword>
<feature type="region of interest" description="Disordered" evidence="8">
    <location>
        <begin position="1"/>
        <end position="42"/>
    </location>
</feature>
<feature type="compositionally biased region" description="Basic residues" evidence="8">
    <location>
        <begin position="894"/>
        <end position="903"/>
    </location>
</feature>
<dbReference type="GO" id="GO:0070822">
    <property type="term" value="C:Sin3-type complex"/>
    <property type="evidence" value="ECO:0007669"/>
    <property type="project" value="TreeGrafter"/>
</dbReference>
<dbReference type="SUPFAM" id="SSF47762">
    <property type="entry name" value="PAH2 domain"/>
    <property type="match status" value="3"/>
</dbReference>
<dbReference type="InterPro" id="IPR036600">
    <property type="entry name" value="PAH_sf"/>
</dbReference>
<dbReference type="InterPro" id="IPR013194">
    <property type="entry name" value="HDAC_interact_dom"/>
</dbReference>
<dbReference type="InParanoid" id="G4TQN4"/>
<dbReference type="FunFam" id="1.20.1160.11:FF:000002">
    <property type="entry name" value="Paired amphipathic helix protein SIN3"/>
    <property type="match status" value="1"/>
</dbReference>
<feature type="compositionally biased region" description="Polar residues" evidence="8">
    <location>
        <begin position="103"/>
        <end position="112"/>
    </location>
</feature>
<evidence type="ECO:0000313" key="11">
    <source>
        <dbReference type="Proteomes" id="UP000007148"/>
    </source>
</evidence>
<dbReference type="Pfam" id="PF08295">
    <property type="entry name" value="Sin3_corepress"/>
    <property type="match status" value="1"/>
</dbReference>
<dbReference type="EMBL" id="CAFZ01000240">
    <property type="protein sequence ID" value="CCA73633.1"/>
    <property type="molecule type" value="Genomic_DNA"/>
</dbReference>
<organism evidence="10 11">
    <name type="scientific">Serendipita indica (strain DSM 11827)</name>
    <name type="common">Root endophyte fungus</name>
    <name type="synonym">Piriformospora indica</name>
    <dbReference type="NCBI Taxonomy" id="1109443"/>
    <lineage>
        <taxon>Eukaryota</taxon>
        <taxon>Fungi</taxon>
        <taxon>Dikarya</taxon>
        <taxon>Basidiomycota</taxon>
        <taxon>Agaricomycotina</taxon>
        <taxon>Agaricomycetes</taxon>
        <taxon>Sebacinales</taxon>
        <taxon>Serendipitaceae</taxon>
        <taxon>Serendipita</taxon>
    </lineage>
</organism>
<dbReference type="Proteomes" id="UP000007148">
    <property type="component" value="Unassembled WGS sequence"/>
</dbReference>
<keyword evidence="2" id="KW-0678">Repressor</keyword>
<evidence type="ECO:0000256" key="4">
    <source>
        <dbReference type="ARBA" id="ARBA00023015"/>
    </source>
</evidence>
<dbReference type="HOGENOM" id="CLU_001360_2_2_1"/>
<dbReference type="InterPro" id="IPR003822">
    <property type="entry name" value="PAH"/>
</dbReference>
<keyword evidence="11" id="KW-1185">Reference proteome</keyword>
<dbReference type="PANTHER" id="PTHR12346">
    <property type="entry name" value="SIN3B-RELATED"/>
    <property type="match status" value="1"/>
</dbReference>
<dbReference type="OrthoDB" id="10265969at2759"/>
<keyword evidence="4" id="KW-0805">Transcription regulation</keyword>
<dbReference type="OMA" id="ANTWCIF"/>
<evidence type="ECO:0000256" key="8">
    <source>
        <dbReference type="SAM" id="MobiDB-lite"/>
    </source>
</evidence>
<dbReference type="Pfam" id="PF02671">
    <property type="entry name" value="PAH"/>
    <property type="match status" value="3"/>
</dbReference>
<evidence type="ECO:0000256" key="5">
    <source>
        <dbReference type="ARBA" id="ARBA00023163"/>
    </source>
</evidence>
<comment type="caution">
    <text evidence="10">The sequence shown here is derived from an EMBL/GenBank/DDBJ whole genome shotgun (WGS) entry which is preliminary data.</text>
</comment>
<dbReference type="GO" id="GO:0000122">
    <property type="term" value="P:negative regulation of transcription by RNA polymerase II"/>
    <property type="evidence" value="ECO:0007669"/>
    <property type="project" value="TreeGrafter"/>
</dbReference>
<keyword evidence="5" id="KW-0804">Transcription</keyword>
<feature type="compositionally biased region" description="Polar residues" evidence="8">
    <location>
        <begin position="946"/>
        <end position="957"/>
    </location>
</feature>
<evidence type="ECO:0000256" key="2">
    <source>
        <dbReference type="ARBA" id="ARBA00022491"/>
    </source>
</evidence>
<protein>
    <submittedName>
        <fullName evidence="10">Related to SIN3-transcription regulatory protein</fullName>
    </submittedName>
</protein>